<sequence>MSSSSLYYILKLKEFRDCLSSLEVVELSISSKKVRELVKSLLFNKFDFRSFIENKKYKYDVINKSCEEYNSIKHLLIQANNLEQESAKDDFEYEREDEYNRFIRNPYKCLTKEYLESSDKLQFDLKQFRFRPKILELNCTQHFDYLIYGLCNAFSNINILSICASTFNLSYSINWPLNLKKLEIGENVFGFIDNDNDYIKSDAFGCPQTDIQNLEITPKHLPSLHTLILGSEFPYDLYDGDSEYQFLSFLKLNPQVKSLEIYFYQLKPQNLELISNISNLIKLKLIVYEFENIEAFNAIKTPKLSSLKYLELSLMRDTSILAAIVEQFPNLTYLSYYAKWLKLNNKTLYGPCLEKLENLKTLKLHIYQHKPPKNLNLPKLKI</sequence>
<proteinExistence type="predicted"/>
<dbReference type="EMBL" id="KQ964880">
    <property type="protein sequence ID" value="KXN65438.1"/>
    <property type="molecule type" value="Genomic_DNA"/>
</dbReference>
<dbReference type="Gene3D" id="3.80.10.10">
    <property type="entry name" value="Ribonuclease Inhibitor"/>
    <property type="match status" value="1"/>
</dbReference>
<keyword evidence="2" id="KW-1185">Reference proteome</keyword>
<evidence type="ECO:0008006" key="3">
    <source>
        <dbReference type="Google" id="ProtNLM"/>
    </source>
</evidence>
<organism evidence="1 2">
    <name type="scientific">Conidiobolus coronatus (strain ATCC 28846 / CBS 209.66 / NRRL 28638)</name>
    <name type="common">Delacroixia coronata</name>
    <dbReference type="NCBI Taxonomy" id="796925"/>
    <lineage>
        <taxon>Eukaryota</taxon>
        <taxon>Fungi</taxon>
        <taxon>Fungi incertae sedis</taxon>
        <taxon>Zoopagomycota</taxon>
        <taxon>Entomophthoromycotina</taxon>
        <taxon>Entomophthoromycetes</taxon>
        <taxon>Entomophthorales</taxon>
        <taxon>Ancylistaceae</taxon>
        <taxon>Conidiobolus</taxon>
    </lineage>
</organism>
<gene>
    <name evidence="1" type="ORF">CONCODRAFT_20730</name>
</gene>
<protein>
    <recommendedName>
        <fullName evidence="3">F-box domain-containing protein</fullName>
    </recommendedName>
</protein>
<dbReference type="SUPFAM" id="SSF52047">
    <property type="entry name" value="RNI-like"/>
    <property type="match status" value="1"/>
</dbReference>
<reference evidence="1 2" key="1">
    <citation type="journal article" date="2015" name="Genome Biol. Evol.">
        <title>Phylogenomic analyses indicate that early fungi evolved digesting cell walls of algal ancestors of land plants.</title>
        <authorList>
            <person name="Chang Y."/>
            <person name="Wang S."/>
            <person name="Sekimoto S."/>
            <person name="Aerts A.L."/>
            <person name="Choi C."/>
            <person name="Clum A."/>
            <person name="LaButti K.M."/>
            <person name="Lindquist E.A."/>
            <person name="Yee Ngan C."/>
            <person name="Ohm R.A."/>
            <person name="Salamov A.A."/>
            <person name="Grigoriev I.V."/>
            <person name="Spatafora J.W."/>
            <person name="Berbee M.L."/>
        </authorList>
    </citation>
    <scope>NUCLEOTIDE SEQUENCE [LARGE SCALE GENOMIC DNA]</scope>
    <source>
        <strain evidence="1 2">NRRL 28638</strain>
    </source>
</reference>
<accession>A0A137NRS3</accession>
<evidence type="ECO:0000313" key="2">
    <source>
        <dbReference type="Proteomes" id="UP000070444"/>
    </source>
</evidence>
<dbReference type="InterPro" id="IPR032675">
    <property type="entry name" value="LRR_dom_sf"/>
</dbReference>
<dbReference type="Proteomes" id="UP000070444">
    <property type="component" value="Unassembled WGS sequence"/>
</dbReference>
<feature type="non-terminal residue" evidence="1">
    <location>
        <position position="1"/>
    </location>
</feature>
<name>A0A137NRS3_CONC2</name>
<evidence type="ECO:0000313" key="1">
    <source>
        <dbReference type="EMBL" id="KXN65438.1"/>
    </source>
</evidence>
<dbReference type="AlphaFoldDB" id="A0A137NRS3"/>